<gene>
    <name evidence="1" type="ORF">OWV82_002892</name>
</gene>
<evidence type="ECO:0000313" key="1">
    <source>
        <dbReference type="EMBL" id="KAJ4730232.1"/>
    </source>
</evidence>
<sequence length="372" mass="42769">MDLEQTLHMNARRGEYSYANNSSQQKETILKAKPMLQENLSEIYRNGFPDCVRFADMGCASGPNSLLPAWETLHALHRICLPLNRKPPDLQVFLNDLPGNDFNSVFKSFPSFDERLKKERRHEFGSCFIAAAPGSFYGRLFPPSFLHLVHSSYSIHWLSQVPKGLVSESGIPILNKRGVYVEKSLNPPDVHKAYLDQFECDFTSFLKLRFEELKREGRMILIIMGNDKYHPHALEPIEMVINDMVSEGLIEESKLESFNFPIYSPCAEEVKQVIEREGSFSIHQFETFHVSWLVGFDDNNNNNNKELDQSDRDAKGKYVAKHIRAALQTLLRNHFGNDIMDDLFRRYSIKVAELMEMGLGAYTILLLSLIKK</sequence>
<dbReference type="Proteomes" id="UP001164539">
    <property type="component" value="Chromosome 1"/>
</dbReference>
<protein>
    <submittedName>
        <fullName evidence="1">Methyltransferase-like protein</fullName>
    </submittedName>
</protein>
<reference evidence="1 2" key="1">
    <citation type="journal article" date="2023" name="Science">
        <title>Complex scaffold remodeling in plant triterpene biosynthesis.</title>
        <authorList>
            <person name="De La Pena R."/>
            <person name="Hodgson H."/>
            <person name="Liu J.C."/>
            <person name="Stephenson M.J."/>
            <person name="Martin A.C."/>
            <person name="Owen C."/>
            <person name="Harkess A."/>
            <person name="Leebens-Mack J."/>
            <person name="Jimenez L.E."/>
            <person name="Osbourn A."/>
            <person name="Sattely E.S."/>
        </authorList>
    </citation>
    <scope>NUCLEOTIDE SEQUENCE [LARGE SCALE GENOMIC DNA]</scope>
    <source>
        <strain evidence="2">cv. JPN11</strain>
        <tissue evidence="1">Leaf</tissue>
    </source>
</reference>
<dbReference type="EMBL" id="CM051394">
    <property type="protein sequence ID" value="KAJ4730232.1"/>
    <property type="molecule type" value="Genomic_DNA"/>
</dbReference>
<name>A0ACC1Z3Z1_MELAZ</name>
<organism evidence="1 2">
    <name type="scientific">Melia azedarach</name>
    <name type="common">Chinaberry tree</name>
    <dbReference type="NCBI Taxonomy" id="155640"/>
    <lineage>
        <taxon>Eukaryota</taxon>
        <taxon>Viridiplantae</taxon>
        <taxon>Streptophyta</taxon>
        <taxon>Embryophyta</taxon>
        <taxon>Tracheophyta</taxon>
        <taxon>Spermatophyta</taxon>
        <taxon>Magnoliopsida</taxon>
        <taxon>eudicotyledons</taxon>
        <taxon>Gunneridae</taxon>
        <taxon>Pentapetalae</taxon>
        <taxon>rosids</taxon>
        <taxon>malvids</taxon>
        <taxon>Sapindales</taxon>
        <taxon>Meliaceae</taxon>
        <taxon>Melia</taxon>
    </lineage>
</organism>
<proteinExistence type="predicted"/>
<comment type="caution">
    <text evidence="1">The sequence shown here is derived from an EMBL/GenBank/DDBJ whole genome shotgun (WGS) entry which is preliminary data.</text>
</comment>
<keyword evidence="2" id="KW-1185">Reference proteome</keyword>
<accession>A0ACC1Z3Z1</accession>
<evidence type="ECO:0000313" key="2">
    <source>
        <dbReference type="Proteomes" id="UP001164539"/>
    </source>
</evidence>